<organism evidence="1 2">
    <name type="scientific">Fusarium coffeatum</name>
    <dbReference type="NCBI Taxonomy" id="231269"/>
    <lineage>
        <taxon>Eukaryota</taxon>
        <taxon>Fungi</taxon>
        <taxon>Dikarya</taxon>
        <taxon>Ascomycota</taxon>
        <taxon>Pezizomycotina</taxon>
        <taxon>Sordariomycetes</taxon>
        <taxon>Hypocreomycetidae</taxon>
        <taxon>Hypocreales</taxon>
        <taxon>Nectriaceae</taxon>
        <taxon>Fusarium</taxon>
        <taxon>Fusarium incarnatum-equiseti species complex</taxon>
    </lineage>
</organism>
<accession>A0A366S4F6</accession>
<dbReference type="GeneID" id="41992908"/>
<dbReference type="OrthoDB" id="2520703at2759"/>
<proteinExistence type="predicted"/>
<dbReference type="EMBL" id="QKXC01000070">
    <property type="protein sequence ID" value="RBR23758.1"/>
    <property type="molecule type" value="Genomic_DNA"/>
</dbReference>
<dbReference type="RefSeq" id="XP_031018349.1">
    <property type="nucleotide sequence ID" value="XM_031157612.1"/>
</dbReference>
<protein>
    <recommendedName>
        <fullName evidence="3">F-box domain-containing protein</fullName>
    </recommendedName>
</protein>
<evidence type="ECO:0008006" key="3">
    <source>
        <dbReference type="Google" id="ProtNLM"/>
    </source>
</evidence>
<name>A0A366S4F6_9HYPO</name>
<dbReference type="SUPFAM" id="SSF52047">
    <property type="entry name" value="RNI-like"/>
    <property type="match status" value="1"/>
</dbReference>
<evidence type="ECO:0000313" key="1">
    <source>
        <dbReference type="EMBL" id="RBR23758.1"/>
    </source>
</evidence>
<dbReference type="Proteomes" id="UP000253153">
    <property type="component" value="Unassembled WGS sequence"/>
</dbReference>
<sequence length="459" mass="52053">MVVTRSGKSTTAVIAKVPPEILACIFQWFCSHCCNEYKWPFGPPPGSKQAHDTKALMRLCRVSRSFRNVAQEILFHSFHYDDPPRGTSSHRRNRWLFRLEPFLQTVAARPDLARCVKAVFLSRFLYESLDFWQSRKAFHACVRALGKDPQVMFGEVHKGSTSSAKQAFFRSPVDPWLADGRRPEDFCPELFSVLVAILPNLAHLAVSKNSSCRSRPASWDILPGILDSFGIECLPIQTIETHALPKNLLRRCTKLETWITDGWHDFTDMPTVKYLHLRHTERHPRVDYSKCIKACSGGLTIISCANATETLFEAIDIPRLHDSLEILHLDSRRITPIPSLTKFDNLKYLFLQTHGIYGMLPVSQSPLCSQSIAKILPRNLVVLAVSSSSHTQDRWERDLCEALASEDDLFPDLGGVISNEEISRKDLAELCDLLGLEWVCQKETRPSINSSYSSRQDTI</sequence>
<gene>
    <name evidence="1" type="ORF">FIESC28_03463</name>
</gene>
<dbReference type="InterPro" id="IPR032675">
    <property type="entry name" value="LRR_dom_sf"/>
</dbReference>
<evidence type="ECO:0000313" key="2">
    <source>
        <dbReference type="Proteomes" id="UP000253153"/>
    </source>
</evidence>
<dbReference type="Gene3D" id="3.80.10.10">
    <property type="entry name" value="Ribonuclease Inhibitor"/>
    <property type="match status" value="1"/>
</dbReference>
<reference evidence="1 2" key="1">
    <citation type="submission" date="2018-06" db="EMBL/GenBank/DDBJ databases">
        <title>Fusarium incarnatum-equiseti species complex species 28.</title>
        <authorList>
            <person name="Gardiner D.M."/>
        </authorList>
    </citation>
    <scope>NUCLEOTIDE SEQUENCE [LARGE SCALE GENOMIC DNA]</scope>
    <source>
        <strain evidence="1 2">FIESC_28</strain>
    </source>
</reference>
<dbReference type="AlphaFoldDB" id="A0A366S4F6"/>
<comment type="caution">
    <text evidence="1">The sequence shown here is derived from an EMBL/GenBank/DDBJ whole genome shotgun (WGS) entry which is preliminary data.</text>
</comment>
<keyword evidence="2" id="KW-1185">Reference proteome</keyword>